<gene>
    <name evidence="2" type="ORF">MKP09_21450</name>
</gene>
<dbReference type="EMBL" id="JAKWBL010000004">
    <property type="protein sequence ID" value="MCH5600299.1"/>
    <property type="molecule type" value="Genomic_DNA"/>
</dbReference>
<accession>A0ABS9SPG2</accession>
<evidence type="ECO:0000313" key="3">
    <source>
        <dbReference type="Proteomes" id="UP001202248"/>
    </source>
</evidence>
<evidence type="ECO:0000259" key="1">
    <source>
        <dbReference type="Pfam" id="PF08818"/>
    </source>
</evidence>
<keyword evidence="3" id="KW-1185">Reference proteome</keyword>
<sequence length="138" mass="15706">MSENKTKPTEEKVEAFIRKADPKKIDDSFKLIEIMERLSGEKATMWGPSIVGFGSYHYKYATGREGDACRIGFSPRKDKFSLYILSCDSAAQNELLKKLGKIKTSVACIYFKKLEDLDLKVLEKLIKISLKETKAMWG</sequence>
<protein>
    <submittedName>
        <fullName evidence="2">DUF1801 domain-containing protein</fullName>
    </submittedName>
</protein>
<dbReference type="SUPFAM" id="SSF159888">
    <property type="entry name" value="YdhG-like"/>
    <property type="match status" value="1"/>
</dbReference>
<dbReference type="InterPro" id="IPR014922">
    <property type="entry name" value="YdhG-like"/>
</dbReference>
<organism evidence="2 3">
    <name type="scientific">Niabella ginsengisoli</name>
    <dbReference type="NCBI Taxonomy" id="522298"/>
    <lineage>
        <taxon>Bacteria</taxon>
        <taxon>Pseudomonadati</taxon>
        <taxon>Bacteroidota</taxon>
        <taxon>Chitinophagia</taxon>
        <taxon>Chitinophagales</taxon>
        <taxon>Chitinophagaceae</taxon>
        <taxon>Niabella</taxon>
    </lineage>
</organism>
<comment type="caution">
    <text evidence="2">The sequence shown here is derived from an EMBL/GenBank/DDBJ whole genome shotgun (WGS) entry which is preliminary data.</text>
</comment>
<dbReference type="Proteomes" id="UP001202248">
    <property type="component" value="Unassembled WGS sequence"/>
</dbReference>
<feature type="domain" description="YdhG-like" evidence="1">
    <location>
        <begin position="33"/>
        <end position="127"/>
    </location>
</feature>
<name>A0ABS9SPG2_9BACT</name>
<dbReference type="RefSeq" id="WP_240832301.1">
    <property type="nucleotide sequence ID" value="NZ_JAKWBL010000004.1"/>
</dbReference>
<proteinExistence type="predicted"/>
<dbReference type="Pfam" id="PF08818">
    <property type="entry name" value="DUF1801"/>
    <property type="match status" value="1"/>
</dbReference>
<evidence type="ECO:0000313" key="2">
    <source>
        <dbReference type="EMBL" id="MCH5600299.1"/>
    </source>
</evidence>
<reference evidence="2 3" key="1">
    <citation type="submission" date="2022-02" db="EMBL/GenBank/DDBJ databases">
        <authorList>
            <person name="Min J."/>
        </authorList>
    </citation>
    <scope>NUCLEOTIDE SEQUENCE [LARGE SCALE GENOMIC DNA]</scope>
    <source>
        <strain evidence="2 3">GR10-1</strain>
    </source>
</reference>